<reference evidence="1" key="1">
    <citation type="submission" date="2021-03" db="EMBL/GenBank/DDBJ databases">
        <authorList>
            <person name="Tran Van P."/>
        </authorList>
    </citation>
    <scope>NUCLEOTIDE SEQUENCE</scope>
</reference>
<dbReference type="Proteomes" id="UP001153148">
    <property type="component" value="Unassembled WGS sequence"/>
</dbReference>
<comment type="caution">
    <text evidence="1">The sequence shown here is derived from an EMBL/GenBank/DDBJ whole genome shotgun (WGS) entry which is preliminary data.</text>
</comment>
<gene>
    <name evidence="1" type="ORF">TPAB3V08_LOCUS12258</name>
</gene>
<evidence type="ECO:0000313" key="1">
    <source>
        <dbReference type="EMBL" id="CAG2065314.1"/>
    </source>
</evidence>
<feature type="non-terminal residue" evidence="1">
    <location>
        <position position="1"/>
    </location>
</feature>
<protein>
    <submittedName>
        <fullName evidence="1">Uncharacterized protein</fullName>
    </submittedName>
</protein>
<dbReference type="PANTHER" id="PTHR13601">
    <property type="entry name" value="GAMETOGENETIN-BINDING PROTEIN 2"/>
    <property type="match status" value="1"/>
</dbReference>
<evidence type="ECO:0000313" key="2">
    <source>
        <dbReference type="Proteomes" id="UP001153148"/>
    </source>
</evidence>
<proteinExistence type="predicted"/>
<dbReference type="EMBL" id="CAJPIN010041923">
    <property type="protein sequence ID" value="CAG2065314.1"/>
    <property type="molecule type" value="Genomic_DNA"/>
</dbReference>
<dbReference type="PANTHER" id="PTHR13601:SF2">
    <property type="entry name" value="GAMETOGENETIN-BINDING PROTEIN 2"/>
    <property type="match status" value="1"/>
</dbReference>
<accession>A0ABN7PGS1</accession>
<organism evidence="1 2">
    <name type="scientific">Timema podura</name>
    <name type="common">Walking stick</name>
    <dbReference type="NCBI Taxonomy" id="61482"/>
    <lineage>
        <taxon>Eukaryota</taxon>
        <taxon>Metazoa</taxon>
        <taxon>Ecdysozoa</taxon>
        <taxon>Arthropoda</taxon>
        <taxon>Hexapoda</taxon>
        <taxon>Insecta</taxon>
        <taxon>Pterygota</taxon>
        <taxon>Neoptera</taxon>
        <taxon>Polyneoptera</taxon>
        <taxon>Phasmatodea</taxon>
        <taxon>Timematodea</taxon>
        <taxon>Timematoidea</taxon>
        <taxon>Timematidae</taxon>
        <taxon>Timema</taxon>
    </lineage>
</organism>
<sequence length="159" mass="19145">TRRERHAKTMETAQEEVLTCLGLCIYDRLYKIHTRLREEQSICQVLAAVAVETLCRNFEMAVDVKRGVSQLELLYEQITKEEIAKQHRKEHKKQKRRRRKEKKVELDEKENSCEVEVEDLMRRGQQLFYRCIRDLLLMVCEASKSLRSNLLRLRFRHLQ</sequence>
<dbReference type="InterPro" id="IPR026073">
    <property type="entry name" value="GGNBP2"/>
</dbReference>
<keyword evidence="2" id="KW-1185">Reference proteome</keyword>
<name>A0ABN7PGS1_TIMPD</name>